<name>A0ABR1CRU2_NECAM</name>
<protein>
    <submittedName>
        <fullName evidence="2">Uncharacterized protein</fullName>
    </submittedName>
</protein>
<evidence type="ECO:0000313" key="3">
    <source>
        <dbReference type="Proteomes" id="UP001303046"/>
    </source>
</evidence>
<evidence type="ECO:0000313" key="2">
    <source>
        <dbReference type="EMBL" id="KAK6741029.1"/>
    </source>
</evidence>
<gene>
    <name evidence="2" type="primary">Necator_chrIII.g9857</name>
    <name evidence="2" type="ORF">RB195_009092</name>
</gene>
<comment type="caution">
    <text evidence="2">The sequence shown here is derived from an EMBL/GenBank/DDBJ whole genome shotgun (WGS) entry which is preliminary data.</text>
</comment>
<feature type="region of interest" description="Disordered" evidence="1">
    <location>
        <begin position="28"/>
        <end position="67"/>
    </location>
</feature>
<sequence length="67" mass="7495">MEILRREAVVRALFGCKRKNIMGTTAMRCDAPHHAQLSPPEPPPSPRRQGRVTTTPPLTSTTLCREQ</sequence>
<feature type="compositionally biased region" description="Low complexity" evidence="1">
    <location>
        <begin position="53"/>
        <end position="67"/>
    </location>
</feature>
<organism evidence="2 3">
    <name type="scientific">Necator americanus</name>
    <name type="common">Human hookworm</name>
    <dbReference type="NCBI Taxonomy" id="51031"/>
    <lineage>
        <taxon>Eukaryota</taxon>
        <taxon>Metazoa</taxon>
        <taxon>Ecdysozoa</taxon>
        <taxon>Nematoda</taxon>
        <taxon>Chromadorea</taxon>
        <taxon>Rhabditida</taxon>
        <taxon>Rhabditina</taxon>
        <taxon>Rhabditomorpha</taxon>
        <taxon>Strongyloidea</taxon>
        <taxon>Ancylostomatidae</taxon>
        <taxon>Bunostominae</taxon>
        <taxon>Necator</taxon>
    </lineage>
</organism>
<evidence type="ECO:0000256" key="1">
    <source>
        <dbReference type="SAM" id="MobiDB-lite"/>
    </source>
</evidence>
<reference evidence="2 3" key="1">
    <citation type="submission" date="2023-08" db="EMBL/GenBank/DDBJ databases">
        <title>A Necator americanus chromosomal reference genome.</title>
        <authorList>
            <person name="Ilik V."/>
            <person name="Petrzelkova K.J."/>
            <person name="Pardy F."/>
            <person name="Fuh T."/>
            <person name="Niatou-Singa F.S."/>
            <person name="Gouil Q."/>
            <person name="Baker L."/>
            <person name="Ritchie M.E."/>
            <person name="Jex A.R."/>
            <person name="Gazzola D."/>
            <person name="Li H."/>
            <person name="Toshio Fujiwara R."/>
            <person name="Zhan B."/>
            <person name="Aroian R.V."/>
            <person name="Pafco B."/>
            <person name="Schwarz E.M."/>
        </authorList>
    </citation>
    <scope>NUCLEOTIDE SEQUENCE [LARGE SCALE GENOMIC DNA]</scope>
    <source>
        <strain evidence="2 3">Aroian</strain>
        <tissue evidence="2">Whole animal</tissue>
    </source>
</reference>
<accession>A0ABR1CRU2</accession>
<dbReference type="EMBL" id="JAVFWL010000003">
    <property type="protein sequence ID" value="KAK6741029.1"/>
    <property type="molecule type" value="Genomic_DNA"/>
</dbReference>
<dbReference type="Proteomes" id="UP001303046">
    <property type="component" value="Unassembled WGS sequence"/>
</dbReference>
<keyword evidence="3" id="KW-1185">Reference proteome</keyword>
<proteinExistence type="predicted"/>